<dbReference type="PANTHER" id="PTHR43133:SF46">
    <property type="entry name" value="RNA POLYMERASE SIGMA-70 FACTOR ECF SUBFAMILY"/>
    <property type="match status" value="1"/>
</dbReference>
<dbReference type="AlphaFoldDB" id="A0A4U1C8B9"/>
<dbReference type="NCBIfam" id="TIGR02937">
    <property type="entry name" value="sigma70-ECF"/>
    <property type="match status" value="1"/>
</dbReference>
<dbReference type="NCBIfam" id="TIGR02985">
    <property type="entry name" value="Sig70_bacteroi1"/>
    <property type="match status" value="1"/>
</dbReference>
<evidence type="ECO:0000256" key="4">
    <source>
        <dbReference type="ARBA" id="ARBA00023163"/>
    </source>
</evidence>
<evidence type="ECO:0000259" key="5">
    <source>
        <dbReference type="Pfam" id="PF04542"/>
    </source>
</evidence>
<dbReference type="InterPro" id="IPR014284">
    <property type="entry name" value="RNA_pol_sigma-70_dom"/>
</dbReference>
<feature type="domain" description="RNA polymerase sigma factor 70 region 4 type 2" evidence="6">
    <location>
        <begin position="111"/>
        <end position="160"/>
    </location>
</feature>
<sequence>MQQESTNICNPKVFETIFRTYAKEVKRFVFFKTRDMDAAEDIVQDVFVKLWGNCSEVAFNSVKGFLFTIANNLFLNTVVHKKVVEKHQQEFSKEGTSESPEFIFLEQEFLVKLETAIGDLPAKQREVFLLSRLERKKYKEISELLGISVKAVEKRMHLALLVLREKIGNV</sequence>
<dbReference type="InterPro" id="IPR013325">
    <property type="entry name" value="RNA_pol_sigma_r2"/>
</dbReference>
<dbReference type="PANTHER" id="PTHR43133">
    <property type="entry name" value="RNA POLYMERASE ECF-TYPE SIGMA FACTO"/>
    <property type="match status" value="1"/>
</dbReference>
<feature type="domain" description="RNA polymerase sigma-70 region 2" evidence="5">
    <location>
        <begin position="18"/>
        <end position="78"/>
    </location>
</feature>
<dbReference type="EMBL" id="SWBP01000001">
    <property type="protein sequence ID" value="TKC00934.1"/>
    <property type="molecule type" value="Genomic_DNA"/>
</dbReference>
<dbReference type="InterPro" id="IPR007627">
    <property type="entry name" value="RNA_pol_sigma70_r2"/>
</dbReference>
<dbReference type="GO" id="GO:0016987">
    <property type="term" value="F:sigma factor activity"/>
    <property type="evidence" value="ECO:0007669"/>
    <property type="project" value="UniProtKB-KW"/>
</dbReference>
<name>A0A4U1C8B9_9SPHI</name>
<protein>
    <submittedName>
        <fullName evidence="7">RNA polymerase sigma-70 factor</fullName>
    </submittedName>
</protein>
<evidence type="ECO:0000313" key="7">
    <source>
        <dbReference type="EMBL" id="TKC00934.1"/>
    </source>
</evidence>
<keyword evidence="4" id="KW-0804">Transcription</keyword>
<dbReference type="OrthoDB" id="1100095at2"/>
<evidence type="ECO:0000259" key="6">
    <source>
        <dbReference type="Pfam" id="PF08281"/>
    </source>
</evidence>
<evidence type="ECO:0000256" key="2">
    <source>
        <dbReference type="ARBA" id="ARBA00023015"/>
    </source>
</evidence>
<dbReference type="GO" id="GO:0003677">
    <property type="term" value="F:DNA binding"/>
    <property type="evidence" value="ECO:0007669"/>
    <property type="project" value="InterPro"/>
</dbReference>
<evidence type="ECO:0000256" key="1">
    <source>
        <dbReference type="ARBA" id="ARBA00010641"/>
    </source>
</evidence>
<dbReference type="InterPro" id="IPR013324">
    <property type="entry name" value="RNA_pol_sigma_r3/r4-like"/>
</dbReference>
<evidence type="ECO:0000313" key="8">
    <source>
        <dbReference type="Proteomes" id="UP000308181"/>
    </source>
</evidence>
<comment type="similarity">
    <text evidence="1">Belongs to the sigma-70 factor family. ECF subfamily.</text>
</comment>
<dbReference type="Pfam" id="PF08281">
    <property type="entry name" value="Sigma70_r4_2"/>
    <property type="match status" value="1"/>
</dbReference>
<gene>
    <name evidence="7" type="ORF">FA046_04450</name>
</gene>
<keyword evidence="2" id="KW-0805">Transcription regulation</keyword>
<dbReference type="InterPro" id="IPR036388">
    <property type="entry name" value="WH-like_DNA-bd_sf"/>
</dbReference>
<dbReference type="Pfam" id="PF04542">
    <property type="entry name" value="Sigma70_r2"/>
    <property type="match status" value="1"/>
</dbReference>
<organism evidence="7 8">
    <name type="scientific">Pedobacter cryophilus</name>
    <dbReference type="NCBI Taxonomy" id="2571271"/>
    <lineage>
        <taxon>Bacteria</taxon>
        <taxon>Pseudomonadati</taxon>
        <taxon>Bacteroidota</taxon>
        <taxon>Sphingobacteriia</taxon>
        <taxon>Sphingobacteriales</taxon>
        <taxon>Sphingobacteriaceae</taxon>
        <taxon>Pedobacter</taxon>
    </lineage>
</organism>
<proteinExistence type="inferred from homology"/>
<dbReference type="InterPro" id="IPR014327">
    <property type="entry name" value="RNA_pol_sigma70_bacteroid"/>
</dbReference>
<dbReference type="RefSeq" id="WP_136825139.1">
    <property type="nucleotide sequence ID" value="NZ_SWBP01000001.1"/>
</dbReference>
<comment type="caution">
    <text evidence="7">The sequence shown here is derived from an EMBL/GenBank/DDBJ whole genome shotgun (WGS) entry which is preliminary data.</text>
</comment>
<dbReference type="SUPFAM" id="SSF88659">
    <property type="entry name" value="Sigma3 and sigma4 domains of RNA polymerase sigma factors"/>
    <property type="match status" value="1"/>
</dbReference>
<accession>A0A4U1C8B9</accession>
<dbReference type="InterPro" id="IPR039425">
    <property type="entry name" value="RNA_pol_sigma-70-like"/>
</dbReference>
<dbReference type="Gene3D" id="1.10.1740.10">
    <property type="match status" value="1"/>
</dbReference>
<dbReference type="Gene3D" id="1.10.10.10">
    <property type="entry name" value="Winged helix-like DNA-binding domain superfamily/Winged helix DNA-binding domain"/>
    <property type="match status" value="1"/>
</dbReference>
<evidence type="ECO:0000256" key="3">
    <source>
        <dbReference type="ARBA" id="ARBA00023082"/>
    </source>
</evidence>
<keyword evidence="3" id="KW-0731">Sigma factor</keyword>
<dbReference type="GO" id="GO:0006352">
    <property type="term" value="P:DNA-templated transcription initiation"/>
    <property type="evidence" value="ECO:0007669"/>
    <property type="project" value="InterPro"/>
</dbReference>
<dbReference type="InterPro" id="IPR013249">
    <property type="entry name" value="RNA_pol_sigma70_r4_t2"/>
</dbReference>
<reference evidence="7 8" key="1">
    <citation type="submission" date="2019-04" db="EMBL/GenBank/DDBJ databases">
        <title>Pedobacter sp. AR-3-17 sp. nov., isolated from Arctic soil.</title>
        <authorList>
            <person name="Dahal R.H."/>
            <person name="Kim D.-U."/>
        </authorList>
    </citation>
    <scope>NUCLEOTIDE SEQUENCE [LARGE SCALE GENOMIC DNA]</scope>
    <source>
        <strain evidence="7 8">AR-3-17</strain>
    </source>
</reference>
<dbReference type="Proteomes" id="UP000308181">
    <property type="component" value="Unassembled WGS sequence"/>
</dbReference>
<dbReference type="SUPFAM" id="SSF88946">
    <property type="entry name" value="Sigma2 domain of RNA polymerase sigma factors"/>
    <property type="match status" value="1"/>
</dbReference>
<dbReference type="CDD" id="cd06171">
    <property type="entry name" value="Sigma70_r4"/>
    <property type="match status" value="1"/>
</dbReference>
<keyword evidence="8" id="KW-1185">Reference proteome</keyword>